<evidence type="ECO:0000256" key="3">
    <source>
        <dbReference type="ARBA" id="ARBA00022801"/>
    </source>
</evidence>
<feature type="domain" description="SWIM-type" evidence="5">
    <location>
        <begin position="142"/>
        <end position="178"/>
    </location>
</feature>
<protein>
    <submittedName>
        <fullName evidence="7">Uncharacterized protein LOC136082351</fullName>
    </submittedName>
</protein>
<dbReference type="Pfam" id="PF04434">
    <property type="entry name" value="SWIM"/>
    <property type="match status" value="1"/>
</dbReference>
<keyword evidence="2" id="KW-0645">Protease</keyword>
<proteinExistence type="inferred from homology"/>
<dbReference type="PANTHER" id="PTHR47456">
    <property type="entry name" value="PHD-TYPE DOMAIN-CONTAINING PROTEIN"/>
    <property type="match status" value="1"/>
</dbReference>
<keyword evidence="4" id="KW-0862">Zinc</keyword>
<keyword evidence="3" id="KW-0378">Hydrolase</keyword>
<dbReference type="Proteomes" id="UP001652625">
    <property type="component" value="Chromosome 07"/>
</dbReference>
<sequence length="655" mass="76732">MVNWLEKQWLPQIKRWAYFYRKDRLMVSINTNNGVKRQNETFKHSYLKKLQNLSLTSMLTVLIEEHFPDLYNRYCEINTKSSGQYRQYSSYLPSFLHHRPRHFVKYCLQKMSLAQHIDSSGLLVREPGMFTCQSFTNSGEFYDVSFGDSVTMPNCTCHDWKTTGYLCKHFFAIFNKYPALNWYTLSKLYINKPFLNLDSEIAFSKKPISPTLNQQIITEKETEHKEINSNDKKLEALPKQKTWFNTKAAAFRDLAKQLINDSFIIENEEVLENGIDILKTIKNLFDNSIPNEQGVHLQPIVKKNKGKFQKLNIPQQKKHDFLKIFKKKRHGVGAEKRRSLKNFTIVTNNKKKKLPLETVEVETCENLETEKDEFSVAWNMFNNNNLLNLPLETDMETVQGEHCIDWFTLDNNRFILPQAEITIIKNNDMLTDLSINAAQFILQNQFHVKSGFQDTIFGKKYLFKEEKGQFIQVLHTGQYHWITVSNVNCPVDTIYYYDSLFHGKVNDHVKKQICNIYKTKGKILTVQILKCQQQINGVDCGVFAIANAFNILNKTDVGTLSLDRNKIRSHFLECIGNRNFAPFPLSQAEAPFNKEKIITLEISCSCRSYWLWYHAKNPALHMVQCDTCSEWFHRKCENISDKIFKKINAEKYWTC</sequence>
<evidence type="ECO:0000256" key="1">
    <source>
        <dbReference type="ARBA" id="ARBA00005234"/>
    </source>
</evidence>
<dbReference type="Gene3D" id="3.40.395.10">
    <property type="entry name" value="Adenoviral Proteinase, Chain A"/>
    <property type="match status" value="1"/>
</dbReference>
<dbReference type="InterPro" id="IPR007527">
    <property type="entry name" value="Znf_SWIM"/>
</dbReference>
<evidence type="ECO:0000256" key="2">
    <source>
        <dbReference type="ARBA" id="ARBA00022670"/>
    </source>
</evidence>
<accession>A0ABM4C762</accession>
<dbReference type="RefSeq" id="XP_065657444.1">
    <property type="nucleotide sequence ID" value="XM_065801372.1"/>
</dbReference>
<keyword evidence="4" id="KW-0479">Metal-binding</keyword>
<dbReference type="GeneID" id="136082351"/>
<dbReference type="InterPro" id="IPR038765">
    <property type="entry name" value="Papain-like_cys_pep_sf"/>
</dbReference>
<dbReference type="Pfam" id="PF02902">
    <property type="entry name" value="Peptidase_C48"/>
    <property type="match status" value="1"/>
</dbReference>
<evidence type="ECO:0000256" key="4">
    <source>
        <dbReference type="PROSITE-ProRule" id="PRU00325"/>
    </source>
</evidence>
<evidence type="ECO:0000313" key="6">
    <source>
        <dbReference type="Proteomes" id="UP001652625"/>
    </source>
</evidence>
<gene>
    <name evidence="7" type="primary">LOC136082351</name>
</gene>
<dbReference type="SUPFAM" id="SSF57903">
    <property type="entry name" value="FYVE/PHD zinc finger"/>
    <property type="match status" value="1"/>
</dbReference>
<organism evidence="6 7">
    <name type="scientific">Hydra vulgaris</name>
    <name type="common">Hydra</name>
    <name type="synonym">Hydra attenuata</name>
    <dbReference type="NCBI Taxonomy" id="6087"/>
    <lineage>
        <taxon>Eukaryota</taxon>
        <taxon>Metazoa</taxon>
        <taxon>Cnidaria</taxon>
        <taxon>Hydrozoa</taxon>
        <taxon>Hydroidolina</taxon>
        <taxon>Anthoathecata</taxon>
        <taxon>Aplanulata</taxon>
        <taxon>Hydridae</taxon>
        <taxon>Hydra</taxon>
    </lineage>
</organism>
<keyword evidence="4" id="KW-0863">Zinc-finger</keyword>
<reference evidence="7" key="1">
    <citation type="submission" date="2025-08" db="UniProtKB">
        <authorList>
            <consortium name="RefSeq"/>
        </authorList>
    </citation>
    <scope>IDENTIFICATION</scope>
</reference>
<evidence type="ECO:0000259" key="5">
    <source>
        <dbReference type="PROSITE" id="PS50966"/>
    </source>
</evidence>
<dbReference type="SUPFAM" id="SSF54001">
    <property type="entry name" value="Cysteine proteinases"/>
    <property type="match status" value="1"/>
</dbReference>
<dbReference type="PROSITE" id="PS50966">
    <property type="entry name" value="ZF_SWIM"/>
    <property type="match status" value="1"/>
</dbReference>
<evidence type="ECO:0000313" key="7">
    <source>
        <dbReference type="RefSeq" id="XP_065657444.1"/>
    </source>
</evidence>
<dbReference type="InterPro" id="IPR003653">
    <property type="entry name" value="Peptidase_C48_C"/>
</dbReference>
<name>A0ABM4C762_HYDVU</name>
<keyword evidence="6" id="KW-1185">Reference proteome</keyword>
<dbReference type="Gene3D" id="3.30.40.10">
    <property type="entry name" value="Zinc/RING finger domain, C3HC4 (zinc finger)"/>
    <property type="match status" value="1"/>
</dbReference>
<dbReference type="InterPro" id="IPR011011">
    <property type="entry name" value="Znf_FYVE_PHD"/>
</dbReference>
<dbReference type="InterPro" id="IPR013083">
    <property type="entry name" value="Znf_RING/FYVE/PHD"/>
</dbReference>
<comment type="similarity">
    <text evidence="1">Belongs to the peptidase C48 family.</text>
</comment>